<dbReference type="GO" id="GO:0007165">
    <property type="term" value="P:signal transduction"/>
    <property type="evidence" value="ECO:0007669"/>
    <property type="project" value="InterPro"/>
</dbReference>
<protein>
    <submittedName>
        <fullName evidence="4">Uncharacterized protein</fullName>
    </submittedName>
</protein>
<dbReference type="InterPro" id="IPR020849">
    <property type="entry name" value="Small_GTPase_Ras-type"/>
</dbReference>
<accession>A0A433CXD7</accession>
<dbReference type="InterPro" id="IPR001806">
    <property type="entry name" value="Small_GTPase"/>
</dbReference>
<proteinExistence type="predicted"/>
<dbReference type="OrthoDB" id="5976022at2759"/>
<dbReference type="GO" id="GO:0003924">
    <property type="term" value="F:GTPase activity"/>
    <property type="evidence" value="ECO:0007669"/>
    <property type="project" value="InterPro"/>
</dbReference>
<sequence>MARGSFSFTPSSRATASRRSTPFIQQIRRVKDRDFFPMGLDRDLEQEGQVSSQEGRDLAKAFGCIFIGTSAKQCINVDEVFYNVAREIPRFNKEQAPPTPAPTLATVTNSSRWMGPTAVAPAAASSFWAPECARHFIVLCPSHSHFSLQQFPFMPRVLMKTRQDGFE</sequence>
<dbReference type="GO" id="GO:0016020">
    <property type="term" value="C:membrane"/>
    <property type="evidence" value="ECO:0007669"/>
    <property type="project" value="InterPro"/>
</dbReference>
<keyword evidence="2" id="KW-0342">GTP-binding</keyword>
<dbReference type="EMBL" id="RBNI01011403">
    <property type="protein sequence ID" value="RUP43242.1"/>
    <property type="molecule type" value="Genomic_DNA"/>
</dbReference>
<reference evidence="4 5" key="1">
    <citation type="journal article" date="2018" name="New Phytol.">
        <title>Phylogenomics of Endogonaceae and evolution of mycorrhizas within Mucoromycota.</title>
        <authorList>
            <person name="Chang Y."/>
            <person name="Desiro A."/>
            <person name="Na H."/>
            <person name="Sandor L."/>
            <person name="Lipzen A."/>
            <person name="Clum A."/>
            <person name="Barry K."/>
            <person name="Grigoriev I.V."/>
            <person name="Martin F.M."/>
            <person name="Stajich J.E."/>
            <person name="Smith M.E."/>
            <person name="Bonito G."/>
            <person name="Spatafora J.W."/>
        </authorList>
    </citation>
    <scope>NUCLEOTIDE SEQUENCE [LARGE SCALE GENOMIC DNA]</scope>
    <source>
        <strain evidence="4 5">GMNB39</strain>
    </source>
</reference>
<evidence type="ECO:0000256" key="1">
    <source>
        <dbReference type="ARBA" id="ARBA00022741"/>
    </source>
</evidence>
<keyword evidence="1" id="KW-0547">Nucleotide-binding</keyword>
<dbReference type="Gene3D" id="3.40.50.300">
    <property type="entry name" value="P-loop containing nucleotide triphosphate hydrolases"/>
    <property type="match status" value="1"/>
</dbReference>
<evidence type="ECO:0000313" key="5">
    <source>
        <dbReference type="Proteomes" id="UP000268093"/>
    </source>
</evidence>
<evidence type="ECO:0000256" key="2">
    <source>
        <dbReference type="ARBA" id="ARBA00023134"/>
    </source>
</evidence>
<dbReference type="PANTHER" id="PTHR24070">
    <property type="entry name" value="RAS, DI-RAS, AND RHEB FAMILY MEMBERS OF SMALL GTPASE SUPERFAMILY"/>
    <property type="match status" value="1"/>
</dbReference>
<evidence type="ECO:0000256" key="3">
    <source>
        <dbReference type="SAM" id="MobiDB-lite"/>
    </source>
</evidence>
<dbReference type="AlphaFoldDB" id="A0A433CXD7"/>
<dbReference type="InterPro" id="IPR027417">
    <property type="entry name" value="P-loop_NTPase"/>
</dbReference>
<keyword evidence="5" id="KW-1185">Reference proteome</keyword>
<dbReference type="SMART" id="SM00173">
    <property type="entry name" value="RAS"/>
    <property type="match status" value="1"/>
</dbReference>
<dbReference type="PROSITE" id="PS51421">
    <property type="entry name" value="RAS"/>
    <property type="match status" value="1"/>
</dbReference>
<evidence type="ECO:0000313" key="4">
    <source>
        <dbReference type="EMBL" id="RUP43242.1"/>
    </source>
</evidence>
<dbReference type="Proteomes" id="UP000268093">
    <property type="component" value="Unassembled WGS sequence"/>
</dbReference>
<dbReference type="Pfam" id="PF00071">
    <property type="entry name" value="Ras"/>
    <property type="match status" value="1"/>
</dbReference>
<dbReference type="GO" id="GO:0005525">
    <property type="term" value="F:GTP binding"/>
    <property type="evidence" value="ECO:0007669"/>
    <property type="project" value="UniProtKB-KW"/>
</dbReference>
<organism evidence="4 5">
    <name type="scientific">Jimgerdemannia flammicorona</name>
    <dbReference type="NCBI Taxonomy" id="994334"/>
    <lineage>
        <taxon>Eukaryota</taxon>
        <taxon>Fungi</taxon>
        <taxon>Fungi incertae sedis</taxon>
        <taxon>Mucoromycota</taxon>
        <taxon>Mucoromycotina</taxon>
        <taxon>Endogonomycetes</taxon>
        <taxon>Endogonales</taxon>
        <taxon>Endogonaceae</taxon>
        <taxon>Jimgerdemannia</taxon>
    </lineage>
</organism>
<feature type="region of interest" description="Disordered" evidence="3">
    <location>
        <begin position="1"/>
        <end position="23"/>
    </location>
</feature>
<dbReference type="SUPFAM" id="SSF52540">
    <property type="entry name" value="P-loop containing nucleoside triphosphate hydrolases"/>
    <property type="match status" value="1"/>
</dbReference>
<gene>
    <name evidence="4" type="ORF">BC936DRAFT_137441</name>
</gene>
<name>A0A433CXD7_9FUNG</name>
<comment type="caution">
    <text evidence="4">The sequence shown here is derived from an EMBL/GenBank/DDBJ whole genome shotgun (WGS) entry which is preliminary data.</text>
</comment>